<name>A0AC34GVY6_9BILA</name>
<dbReference type="Proteomes" id="UP000887579">
    <property type="component" value="Unplaced"/>
</dbReference>
<protein>
    <submittedName>
        <fullName evidence="2">Uncharacterized protein</fullName>
    </submittedName>
</protein>
<reference evidence="2" key="1">
    <citation type="submission" date="2022-11" db="UniProtKB">
        <authorList>
            <consortium name="WormBaseParasite"/>
        </authorList>
    </citation>
    <scope>IDENTIFICATION</scope>
</reference>
<organism evidence="1 2">
    <name type="scientific">Panagrolaimus sp. ES5</name>
    <dbReference type="NCBI Taxonomy" id="591445"/>
    <lineage>
        <taxon>Eukaryota</taxon>
        <taxon>Metazoa</taxon>
        <taxon>Ecdysozoa</taxon>
        <taxon>Nematoda</taxon>
        <taxon>Chromadorea</taxon>
        <taxon>Rhabditida</taxon>
        <taxon>Tylenchina</taxon>
        <taxon>Panagrolaimomorpha</taxon>
        <taxon>Panagrolaimoidea</taxon>
        <taxon>Panagrolaimidae</taxon>
        <taxon>Panagrolaimus</taxon>
    </lineage>
</organism>
<evidence type="ECO:0000313" key="2">
    <source>
        <dbReference type="WBParaSite" id="ES5_v2.g8955.t1"/>
    </source>
</evidence>
<evidence type="ECO:0000313" key="1">
    <source>
        <dbReference type="Proteomes" id="UP000887579"/>
    </source>
</evidence>
<dbReference type="WBParaSite" id="ES5_v2.g8955.t1">
    <property type="protein sequence ID" value="ES5_v2.g8955.t1"/>
    <property type="gene ID" value="ES5_v2.g8955"/>
</dbReference>
<sequence length="340" mass="39229">MSKYDQASSPESNGSPRDRELCVFYKRIGACRHGQKCSRLHIPPQKSRSIMIRNLYRHVQPLTAQIASSSPDSFGIFEDFYEEVFNEIDEAYGKINQMHVCENMGEHLIGNVYIKFYNHASANRAITFLNNRYFAGLPIFAELSPVEDFRDAVCRQHDAGECSRGGFCNFLHIKHISRNLENKLYTPSARRSPSSPYPYSEEESNFSEYESSSSDYSNFYNSDSSSYSSRNSVLTETSFCSTSTESSCFNSEKISDESEIESNKEGSINVPRAFRIKPLKTTLIDESTCSSSDEEEKIIDRHQQISRRLRWEIFRQKLEGSFEWNDERERQFVFSLLELS</sequence>
<accession>A0AC34GVY6</accession>
<proteinExistence type="predicted"/>